<feature type="domain" description="HTH tetR-type" evidence="3">
    <location>
        <begin position="9"/>
        <end position="69"/>
    </location>
</feature>
<accession>A0A0B8QJ48</accession>
<protein>
    <submittedName>
        <fullName evidence="4">Transcriptional regulator</fullName>
    </submittedName>
</protein>
<evidence type="ECO:0000256" key="2">
    <source>
        <dbReference type="PROSITE-ProRule" id="PRU00335"/>
    </source>
</evidence>
<evidence type="ECO:0000313" key="5">
    <source>
        <dbReference type="Proteomes" id="UP000031666"/>
    </source>
</evidence>
<evidence type="ECO:0000259" key="3">
    <source>
        <dbReference type="PROSITE" id="PS50977"/>
    </source>
</evidence>
<evidence type="ECO:0000256" key="1">
    <source>
        <dbReference type="ARBA" id="ARBA00023125"/>
    </source>
</evidence>
<dbReference type="Gene3D" id="1.10.357.10">
    <property type="entry name" value="Tetracycline Repressor, domain 2"/>
    <property type="match status" value="1"/>
</dbReference>
<gene>
    <name evidence="4" type="ORF">JCM19241_932</name>
</gene>
<keyword evidence="1 2" id="KW-0238">DNA-binding</keyword>
<feature type="DNA-binding region" description="H-T-H motif" evidence="2">
    <location>
        <begin position="32"/>
        <end position="51"/>
    </location>
</feature>
<dbReference type="InterPro" id="IPR039536">
    <property type="entry name" value="TetR_C_Proteobacteria"/>
</dbReference>
<dbReference type="STRING" id="1481914.JCM19241_932"/>
<name>A0A0B8QJ48_9VIBR</name>
<dbReference type="PROSITE" id="PS50977">
    <property type="entry name" value="HTH_TETR_2"/>
    <property type="match status" value="1"/>
</dbReference>
<dbReference type="PANTHER" id="PTHR43479:SF11">
    <property type="entry name" value="ACREF_ENVCD OPERON REPRESSOR-RELATED"/>
    <property type="match status" value="1"/>
</dbReference>
<dbReference type="PRINTS" id="PR00455">
    <property type="entry name" value="HTHTETR"/>
</dbReference>
<dbReference type="Pfam" id="PF00440">
    <property type="entry name" value="TetR_N"/>
    <property type="match status" value="1"/>
</dbReference>
<sequence length="195" mass="21880">MSKIEQNREKKRRAILGSAKKIFLSKGYSSAGMDEIADESKLTKQTLYRYYSSKLELFQATLSQLGESYNDRYLSHLSNKDASEALRGFANEFVKFHLSEEHVATHRLLINEAIQAPEIVESFMGIGPDETSAVLCEFLSDRFDQKSPEVLVELWLGMLLAPRDKALLGLGKTTSQQMEKHASAATDFLLANLKG</sequence>
<dbReference type="Proteomes" id="UP000031666">
    <property type="component" value="Unassembled WGS sequence"/>
</dbReference>
<dbReference type="SUPFAM" id="SSF46689">
    <property type="entry name" value="Homeodomain-like"/>
    <property type="match status" value="1"/>
</dbReference>
<organism evidence="4 5">
    <name type="scientific">Vibrio ishigakensis</name>
    <dbReference type="NCBI Taxonomy" id="1481914"/>
    <lineage>
        <taxon>Bacteria</taxon>
        <taxon>Pseudomonadati</taxon>
        <taxon>Pseudomonadota</taxon>
        <taxon>Gammaproteobacteria</taxon>
        <taxon>Vibrionales</taxon>
        <taxon>Vibrionaceae</taxon>
        <taxon>Vibrio</taxon>
    </lineage>
</organism>
<dbReference type="AlphaFoldDB" id="A0A0B8QJ48"/>
<reference evidence="4 5" key="1">
    <citation type="submission" date="2015-01" db="EMBL/GenBank/DDBJ databases">
        <title>Vibrio sp. C94 JCM 19241 whole genome shotgun sequence.</title>
        <authorList>
            <person name="Sawabe T."/>
            <person name="Meirelles P."/>
            <person name="Feng G."/>
            <person name="Sayaka M."/>
            <person name="Hattori M."/>
            <person name="Ohkuma M."/>
        </authorList>
    </citation>
    <scope>NUCLEOTIDE SEQUENCE [LARGE SCALE GENOMIC DNA]</scope>
    <source>
        <strain evidence="5">JCM 19241</strain>
    </source>
</reference>
<dbReference type="EMBL" id="BBSC01000003">
    <property type="protein sequence ID" value="GAM74589.1"/>
    <property type="molecule type" value="Genomic_DNA"/>
</dbReference>
<reference evidence="4 5" key="2">
    <citation type="submission" date="2015-01" db="EMBL/GenBank/DDBJ databases">
        <authorList>
            <consortium name="NBRP consortium"/>
            <person name="Sawabe T."/>
            <person name="Meirelles P."/>
            <person name="Feng G."/>
            <person name="Sayaka M."/>
            <person name="Hattori M."/>
            <person name="Ohkuma M."/>
        </authorList>
    </citation>
    <scope>NUCLEOTIDE SEQUENCE [LARGE SCALE GENOMIC DNA]</scope>
    <source>
        <strain evidence="5">JCM 19241</strain>
    </source>
</reference>
<dbReference type="InterPro" id="IPR001647">
    <property type="entry name" value="HTH_TetR"/>
</dbReference>
<dbReference type="InterPro" id="IPR009057">
    <property type="entry name" value="Homeodomain-like_sf"/>
</dbReference>
<dbReference type="PANTHER" id="PTHR43479">
    <property type="entry name" value="ACREF/ENVCD OPERON REPRESSOR-RELATED"/>
    <property type="match status" value="1"/>
</dbReference>
<dbReference type="InterPro" id="IPR050624">
    <property type="entry name" value="HTH-type_Tx_Regulator"/>
</dbReference>
<evidence type="ECO:0000313" key="4">
    <source>
        <dbReference type="EMBL" id="GAM74589.1"/>
    </source>
</evidence>
<dbReference type="GO" id="GO:0003677">
    <property type="term" value="F:DNA binding"/>
    <property type="evidence" value="ECO:0007669"/>
    <property type="project" value="UniProtKB-UniRule"/>
</dbReference>
<comment type="caution">
    <text evidence="4">The sequence shown here is derived from an EMBL/GenBank/DDBJ whole genome shotgun (WGS) entry which is preliminary data.</text>
</comment>
<dbReference type="Pfam" id="PF14246">
    <property type="entry name" value="TetR_C_7"/>
    <property type="match status" value="1"/>
</dbReference>
<proteinExistence type="predicted"/>